<dbReference type="EMBL" id="JTDY01003823">
    <property type="protein sequence ID" value="KOB68952.1"/>
    <property type="molecule type" value="Genomic_DNA"/>
</dbReference>
<reference evidence="2 3" key="1">
    <citation type="journal article" date="2015" name="Genome Biol. Evol.">
        <title>The genome of winter moth (Operophtera brumata) provides a genomic perspective on sexual dimorphism and phenology.</title>
        <authorList>
            <person name="Derks M.F."/>
            <person name="Smit S."/>
            <person name="Salis L."/>
            <person name="Schijlen E."/>
            <person name="Bossers A."/>
            <person name="Mateman C."/>
            <person name="Pijl A.S."/>
            <person name="de Ridder D."/>
            <person name="Groenen M.A."/>
            <person name="Visser M.E."/>
            <person name="Megens H.J."/>
        </authorList>
    </citation>
    <scope>NUCLEOTIDE SEQUENCE [LARGE SCALE GENOMIC DNA]</scope>
    <source>
        <strain evidence="2">WM2013NL</strain>
        <tissue evidence="2">Head and thorax</tissue>
    </source>
</reference>
<sequence length="183" mass="19791">MIGQPTAGLFRIAEADSDDPDEQSASSRPLSPRNTSHIPNNLISIIPTPINGSRDSLGDSLTVEPPESDAQPSPPERRNLRRTRRSGRLSFQRSDSSETPPPRQTEPSTSTLERLSPGYSQTARFMNETNESEIGESSDSAVQIWGESLRTPEHSDSGVGTVAGSSTRNNVIADDVSDDPAYK</sequence>
<gene>
    <name evidence="2" type="ORF">OBRU01_18266</name>
</gene>
<organism evidence="2 3">
    <name type="scientific">Operophtera brumata</name>
    <name type="common">Winter moth</name>
    <name type="synonym">Phalaena brumata</name>
    <dbReference type="NCBI Taxonomy" id="104452"/>
    <lineage>
        <taxon>Eukaryota</taxon>
        <taxon>Metazoa</taxon>
        <taxon>Ecdysozoa</taxon>
        <taxon>Arthropoda</taxon>
        <taxon>Hexapoda</taxon>
        <taxon>Insecta</taxon>
        <taxon>Pterygota</taxon>
        <taxon>Neoptera</taxon>
        <taxon>Endopterygota</taxon>
        <taxon>Lepidoptera</taxon>
        <taxon>Glossata</taxon>
        <taxon>Ditrysia</taxon>
        <taxon>Geometroidea</taxon>
        <taxon>Geometridae</taxon>
        <taxon>Larentiinae</taxon>
        <taxon>Operophtera</taxon>
    </lineage>
</organism>
<feature type="region of interest" description="Disordered" evidence="1">
    <location>
        <begin position="1"/>
        <end position="183"/>
    </location>
</feature>
<evidence type="ECO:0000313" key="2">
    <source>
        <dbReference type="EMBL" id="KOB68952.1"/>
    </source>
</evidence>
<proteinExistence type="predicted"/>
<name>A0A0L7L0D7_OPEBR</name>
<dbReference type="Proteomes" id="UP000037510">
    <property type="component" value="Unassembled WGS sequence"/>
</dbReference>
<evidence type="ECO:0000313" key="3">
    <source>
        <dbReference type="Proteomes" id="UP000037510"/>
    </source>
</evidence>
<keyword evidence="3" id="KW-1185">Reference proteome</keyword>
<comment type="caution">
    <text evidence="2">The sequence shown here is derived from an EMBL/GenBank/DDBJ whole genome shotgun (WGS) entry which is preliminary data.</text>
</comment>
<feature type="non-terminal residue" evidence="2">
    <location>
        <position position="183"/>
    </location>
</feature>
<evidence type="ECO:0000256" key="1">
    <source>
        <dbReference type="SAM" id="MobiDB-lite"/>
    </source>
</evidence>
<protein>
    <submittedName>
        <fullName evidence="2">Wd-repeat protein</fullName>
    </submittedName>
</protein>
<dbReference type="AlphaFoldDB" id="A0A0L7L0D7"/>
<feature type="compositionally biased region" description="Polar residues" evidence="1">
    <location>
        <begin position="105"/>
        <end position="129"/>
    </location>
</feature>
<accession>A0A0L7L0D7</accession>
<feature type="compositionally biased region" description="Polar residues" evidence="1">
    <location>
        <begin position="23"/>
        <end position="43"/>
    </location>
</feature>